<evidence type="ECO:0000259" key="2">
    <source>
        <dbReference type="Pfam" id="PF00144"/>
    </source>
</evidence>
<evidence type="ECO:0000313" key="3">
    <source>
        <dbReference type="EMBL" id="QCX40826.1"/>
    </source>
</evidence>
<feature type="signal peptide" evidence="1">
    <location>
        <begin position="1"/>
        <end position="19"/>
    </location>
</feature>
<dbReference type="AlphaFoldDB" id="A0A5B7U051"/>
<dbReference type="RefSeq" id="WP_138952114.1">
    <property type="nucleotide sequence ID" value="NZ_CP040749.1"/>
</dbReference>
<dbReference type="KEGG" id="fbe:FF125_21150"/>
<feature type="domain" description="Beta-lactamase-related" evidence="2">
    <location>
        <begin position="40"/>
        <end position="330"/>
    </location>
</feature>
<gene>
    <name evidence="3" type="ORF">FF125_21150</name>
</gene>
<keyword evidence="4" id="KW-1185">Reference proteome</keyword>
<dbReference type="OrthoDB" id="9793489at2"/>
<sequence length="440" mass="49307">MVKYIIIIIAFLTSLCLQSQTIDKTKLDSLFSNIEENKIGMGTVSIFKDGQEVYQKSIGFSNINSKSKANALTKYRIGSITKTFTATIIMQLIDEKKLSLSSNLSSHFPEIENAEIITIENLLYHRSGLHNVTNEKDFQLWISKPRKRKEMLEKFIKNGVDFEPNEKTAYSNTNYILLSYIAEDIDKKTFSEILNNRISDPIKLDRTIYGKDIIPSENEAVSYYEEDSEWKPITLETDLTGPMGAGAIVSTPRELNVFYDNLFSGNLVSKDALEQMKSVKENMGMGLSKLVFKGLEVYGHDGGIDGFRSMAAYVPSRNVSIAFSFNALNTEATTILVSLLETYFSNDPSLESESKIDLTSNDLDVYLGVYSGSTFPAKVTFTKEGNTLFAQATGQPIFKLIATEKDSFSYDSMGIKFTFNLANNSMILNFGGKIHDLQKE</sequence>
<keyword evidence="1" id="KW-0732">Signal</keyword>
<dbReference type="Pfam" id="PF00144">
    <property type="entry name" value="Beta-lactamase"/>
    <property type="match status" value="1"/>
</dbReference>
<accession>A0A5B7U051</accession>
<dbReference type="PANTHER" id="PTHR46825:SF7">
    <property type="entry name" value="D-ALANYL-D-ALANINE CARBOXYPEPTIDASE"/>
    <property type="match status" value="1"/>
</dbReference>
<dbReference type="InterPro" id="IPR012338">
    <property type="entry name" value="Beta-lactam/transpept-like"/>
</dbReference>
<dbReference type="PANTHER" id="PTHR46825">
    <property type="entry name" value="D-ALANYL-D-ALANINE-CARBOXYPEPTIDASE/ENDOPEPTIDASE AMPH"/>
    <property type="match status" value="1"/>
</dbReference>
<dbReference type="InterPro" id="IPR050491">
    <property type="entry name" value="AmpC-like"/>
</dbReference>
<evidence type="ECO:0000313" key="4">
    <source>
        <dbReference type="Proteomes" id="UP000306229"/>
    </source>
</evidence>
<proteinExistence type="predicted"/>
<dbReference type="InterPro" id="IPR001466">
    <property type="entry name" value="Beta-lactam-related"/>
</dbReference>
<evidence type="ECO:0000256" key="1">
    <source>
        <dbReference type="SAM" id="SignalP"/>
    </source>
</evidence>
<reference evidence="3 4" key="1">
    <citation type="submission" date="2019-05" db="EMBL/GenBank/DDBJ databases">
        <title>Algicella ahnfeltiae gen. nov., sp. nov., a novel marine bacterium of the family Flavobacteriaceae isolated from a red alga.</title>
        <authorList>
            <person name="Nedashkovskaya O.I."/>
            <person name="Kukhlevskiy A.D."/>
            <person name="Kim S.-G."/>
            <person name="Zhukova N.V."/>
            <person name="Mikhailov V.V."/>
        </authorList>
    </citation>
    <scope>NUCLEOTIDE SEQUENCE [LARGE SCALE GENOMIC DNA]</scope>
    <source>
        <strain evidence="3 4">10Alg115</strain>
    </source>
</reference>
<dbReference type="Gene3D" id="3.40.710.10">
    <property type="entry name" value="DD-peptidase/beta-lactamase superfamily"/>
    <property type="match status" value="1"/>
</dbReference>
<name>A0A5B7U051_9FLAO</name>
<organism evidence="3 4">
    <name type="scientific">Aureibaculum algae</name>
    <dbReference type="NCBI Taxonomy" id="2584122"/>
    <lineage>
        <taxon>Bacteria</taxon>
        <taxon>Pseudomonadati</taxon>
        <taxon>Bacteroidota</taxon>
        <taxon>Flavobacteriia</taxon>
        <taxon>Flavobacteriales</taxon>
        <taxon>Flavobacteriaceae</taxon>
        <taxon>Aureibaculum</taxon>
    </lineage>
</organism>
<dbReference type="SUPFAM" id="SSF56601">
    <property type="entry name" value="beta-lactamase/transpeptidase-like"/>
    <property type="match status" value="1"/>
</dbReference>
<dbReference type="Proteomes" id="UP000306229">
    <property type="component" value="Chromosome"/>
</dbReference>
<dbReference type="EMBL" id="CP040749">
    <property type="protein sequence ID" value="QCX40826.1"/>
    <property type="molecule type" value="Genomic_DNA"/>
</dbReference>
<feature type="chain" id="PRO_5022920260" evidence="1">
    <location>
        <begin position="20"/>
        <end position="440"/>
    </location>
</feature>
<protein>
    <submittedName>
        <fullName evidence="3">Beta-lactamase family protein</fullName>
    </submittedName>
</protein>